<dbReference type="AlphaFoldDB" id="A0A6H5GUV1"/>
<dbReference type="OrthoDB" id="10251605at2759"/>
<evidence type="ECO:0000256" key="4">
    <source>
        <dbReference type="SAM" id="MobiDB-lite"/>
    </source>
</evidence>
<feature type="region of interest" description="Disordered" evidence="4">
    <location>
        <begin position="341"/>
        <end position="423"/>
    </location>
</feature>
<evidence type="ECO:0000313" key="7">
    <source>
        <dbReference type="Proteomes" id="UP000479000"/>
    </source>
</evidence>
<dbReference type="EMBL" id="CADCXU010020292">
    <property type="protein sequence ID" value="CAB0008245.1"/>
    <property type="molecule type" value="Genomic_DNA"/>
</dbReference>
<dbReference type="Pfam" id="PF25171">
    <property type="entry name" value="Beta-prop_WDR36-Utp21_1st"/>
    <property type="match status" value="1"/>
</dbReference>
<keyword evidence="1 3" id="KW-0853">WD repeat</keyword>
<evidence type="ECO:0000313" key="6">
    <source>
        <dbReference type="EMBL" id="CAB0008245.1"/>
    </source>
</evidence>
<evidence type="ECO:0000256" key="1">
    <source>
        <dbReference type="ARBA" id="ARBA00022574"/>
    </source>
</evidence>
<protein>
    <recommendedName>
        <fullName evidence="5">WDR36/Utp21 N-terminal domain-containing protein</fullName>
    </recommendedName>
</protein>
<feature type="domain" description="WDR36/Utp21 N-terminal" evidence="5">
    <location>
        <begin position="42"/>
        <end position="182"/>
    </location>
</feature>
<sequence length="423" mass="47045">MFPVKNKINPWLMNTIVCLKGEISLSGHVTPIQCVRFGHTENTVCAGSAAGALKVWDLEACRLLRTLTGHKNAIRCVEFHPYGDFLTSGSKDTSIKLWDIRRKGCIFTYKGHTEAVNSLKFSPDGQWIASAGHEGIVKLWDLRMGKMLRQFSQHTGPVNAVEFHPHEFLLASASMDNSINFWDLEHFTLVSSTGFEASPSSLSFGVKTIEESERSETDPEDDVQPEIHNVKDYHAVFQPSRSHVVGRCRLLQPVQPSLHCRRMLRSSCYRLASCPYRQLPHPATNNLGTILLQRYVQGAAVQLSIISVRLFWHFRNPVTRLIFWGLSFDLQQVRRHSVCRDAGPSAYSSTGSLPTGASRLAPSSSSVHLGPDYAPGPNLNAIHHSSSESNVPRAASVQSQRLSSRHGRSVSQSSKLHVSDWGK</sequence>
<dbReference type="PROSITE" id="PS50294">
    <property type="entry name" value="WD_REPEATS_REGION"/>
    <property type="match status" value="4"/>
</dbReference>
<feature type="repeat" description="WD" evidence="3">
    <location>
        <begin position="151"/>
        <end position="192"/>
    </location>
</feature>
<proteinExistence type="predicted"/>
<dbReference type="PANTHER" id="PTHR19845">
    <property type="entry name" value="KATANIN P80 SUBUNIT"/>
    <property type="match status" value="1"/>
</dbReference>
<dbReference type="InterPro" id="IPR001680">
    <property type="entry name" value="WD40_rpt"/>
</dbReference>
<feature type="repeat" description="WD" evidence="3">
    <location>
        <begin position="109"/>
        <end position="150"/>
    </location>
</feature>
<dbReference type="InterPro" id="IPR059157">
    <property type="entry name" value="WDR36-Utp21_N"/>
</dbReference>
<feature type="compositionally biased region" description="Polar residues" evidence="4">
    <location>
        <begin position="346"/>
        <end position="367"/>
    </location>
</feature>
<dbReference type="Gene3D" id="2.130.10.10">
    <property type="entry name" value="YVTN repeat-like/Quinoprotein amine dehydrogenase"/>
    <property type="match status" value="2"/>
</dbReference>
<feature type="repeat" description="WD" evidence="3">
    <location>
        <begin position="25"/>
        <end position="66"/>
    </location>
</feature>
<organism evidence="6 7">
    <name type="scientific">Nesidiocoris tenuis</name>
    <dbReference type="NCBI Taxonomy" id="355587"/>
    <lineage>
        <taxon>Eukaryota</taxon>
        <taxon>Metazoa</taxon>
        <taxon>Ecdysozoa</taxon>
        <taxon>Arthropoda</taxon>
        <taxon>Hexapoda</taxon>
        <taxon>Insecta</taxon>
        <taxon>Pterygota</taxon>
        <taxon>Neoptera</taxon>
        <taxon>Paraneoptera</taxon>
        <taxon>Hemiptera</taxon>
        <taxon>Heteroptera</taxon>
        <taxon>Panheteroptera</taxon>
        <taxon>Cimicomorpha</taxon>
        <taxon>Miridae</taxon>
        <taxon>Dicyphina</taxon>
        <taxon>Nesidiocoris</taxon>
    </lineage>
</organism>
<dbReference type="GO" id="GO:0007019">
    <property type="term" value="P:microtubule depolymerization"/>
    <property type="evidence" value="ECO:0007669"/>
    <property type="project" value="TreeGrafter"/>
</dbReference>
<dbReference type="InterPro" id="IPR015943">
    <property type="entry name" value="WD40/YVTN_repeat-like_dom_sf"/>
</dbReference>
<dbReference type="SUPFAM" id="SSF50978">
    <property type="entry name" value="WD40 repeat-like"/>
    <property type="match status" value="1"/>
</dbReference>
<gene>
    <name evidence="6" type="ORF">NTEN_LOCUS13491</name>
</gene>
<dbReference type="Proteomes" id="UP000479000">
    <property type="component" value="Unassembled WGS sequence"/>
</dbReference>
<keyword evidence="2" id="KW-0677">Repeat</keyword>
<reference evidence="6 7" key="1">
    <citation type="submission" date="2020-02" db="EMBL/GenBank/DDBJ databases">
        <authorList>
            <person name="Ferguson B K."/>
        </authorList>
    </citation>
    <scope>NUCLEOTIDE SEQUENCE [LARGE SCALE GENOMIC DNA]</scope>
</reference>
<dbReference type="PROSITE" id="PS00678">
    <property type="entry name" value="WD_REPEATS_1"/>
    <property type="match status" value="2"/>
</dbReference>
<dbReference type="SMART" id="SM00320">
    <property type="entry name" value="WD40"/>
    <property type="match status" value="4"/>
</dbReference>
<dbReference type="GO" id="GO:0008352">
    <property type="term" value="C:katanin complex"/>
    <property type="evidence" value="ECO:0007669"/>
    <property type="project" value="TreeGrafter"/>
</dbReference>
<dbReference type="PROSITE" id="PS50082">
    <property type="entry name" value="WD_REPEATS_2"/>
    <property type="match status" value="4"/>
</dbReference>
<dbReference type="PANTHER" id="PTHR19845:SF0">
    <property type="entry name" value="KATANIN P80 WD40 REPEAT-CONTAINING SUBUNIT B1"/>
    <property type="match status" value="1"/>
</dbReference>
<dbReference type="PRINTS" id="PR00320">
    <property type="entry name" value="GPROTEINBRPT"/>
</dbReference>
<evidence type="ECO:0000256" key="3">
    <source>
        <dbReference type="PROSITE-ProRule" id="PRU00221"/>
    </source>
</evidence>
<dbReference type="InterPro" id="IPR020472">
    <property type="entry name" value="WD40_PAC1"/>
</dbReference>
<dbReference type="InterPro" id="IPR036322">
    <property type="entry name" value="WD40_repeat_dom_sf"/>
</dbReference>
<dbReference type="CDD" id="cd00200">
    <property type="entry name" value="WD40"/>
    <property type="match status" value="1"/>
</dbReference>
<evidence type="ECO:0000259" key="5">
    <source>
        <dbReference type="Pfam" id="PF25171"/>
    </source>
</evidence>
<keyword evidence="7" id="KW-1185">Reference proteome</keyword>
<feature type="repeat" description="WD" evidence="3">
    <location>
        <begin position="67"/>
        <end position="108"/>
    </location>
</feature>
<name>A0A6H5GUV1_9HEMI</name>
<feature type="compositionally biased region" description="Polar residues" evidence="4">
    <location>
        <begin position="383"/>
        <end position="402"/>
    </location>
</feature>
<evidence type="ECO:0000256" key="2">
    <source>
        <dbReference type="ARBA" id="ARBA00022737"/>
    </source>
</evidence>
<dbReference type="InterPro" id="IPR019775">
    <property type="entry name" value="WD40_repeat_CS"/>
</dbReference>
<accession>A0A6H5GUV1</accession>